<evidence type="ECO:0000313" key="2">
    <source>
        <dbReference type="EMBL" id="VEG75993.1"/>
    </source>
</evidence>
<proteinExistence type="predicted"/>
<feature type="chain" id="PRO_5038391900" description="DUF11 domain-containing protein" evidence="1">
    <location>
        <begin position="25"/>
        <end position="221"/>
    </location>
</feature>
<dbReference type="KEGG" id="asla:NCTC11923_02674"/>
<feature type="signal peptide" evidence="1">
    <location>
        <begin position="1"/>
        <end position="24"/>
    </location>
</feature>
<organism evidence="2 3">
    <name type="scientific">Actinomyces slackii</name>
    <dbReference type="NCBI Taxonomy" id="52774"/>
    <lineage>
        <taxon>Bacteria</taxon>
        <taxon>Bacillati</taxon>
        <taxon>Actinomycetota</taxon>
        <taxon>Actinomycetes</taxon>
        <taxon>Actinomycetales</taxon>
        <taxon>Actinomycetaceae</taxon>
        <taxon>Actinomyces</taxon>
    </lineage>
</organism>
<dbReference type="Proteomes" id="UP000276899">
    <property type="component" value="Chromosome"/>
</dbReference>
<dbReference type="EMBL" id="LR134363">
    <property type="protein sequence ID" value="VEG75993.1"/>
    <property type="molecule type" value="Genomic_DNA"/>
</dbReference>
<dbReference type="PROSITE" id="PS51257">
    <property type="entry name" value="PROKAR_LIPOPROTEIN"/>
    <property type="match status" value="1"/>
</dbReference>
<dbReference type="RefSeq" id="WP_051281166.1">
    <property type="nucleotide sequence ID" value="NZ_CBCRWE010000030.1"/>
</dbReference>
<gene>
    <name evidence="2" type="ORF">NCTC11923_02674</name>
</gene>
<keyword evidence="3" id="KW-1185">Reference proteome</keyword>
<dbReference type="AlphaFoldDB" id="A0A3S4WIW7"/>
<dbReference type="STRING" id="1278298.GCA_000428685_01976"/>
<reference evidence="2 3" key="1">
    <citation type="submission" date="2018-12" db="EMBL/GenBank/DDBJ databases">
        <authorList>
            <consortium name="Pathogen Informatics"/>
        </authorList>
    </citation>
    <scope>NUCLEOTIDE SEQUENCE [LARGE SCALE GENOMIC DNA]</scope>
    <source>
        <strain evidence="2 3">NCTC11923</strain>
    </source>
</reference>
<keyword evidence="1" id="KW-0732">Signal</keyword>
<evidence type="ECO:0000256" key="1">
    <source>
        <dbReference type="SAM" id="SignalP"/>
    </source>
</evidence>
<accession>A0A3S4WIW7</accession>
<sequence>MSRTARQALASTAVAVLALGTLTACLPGGSDKAEDAATEQASLPESVATVLGDTHAAAGTGEPTPVEVTSELPVIATRTASTGDTPVTIALNSVSVSGGITTVMFSVTNDGPDSGLGLQVSDIFSDGESTIPLNSDGAQGDGGTLQNTDGVTLLDAANKKIYRVAYDNAGGCLCSSTSGIFIDAGHTTVFQASFAALPKETSAVTVTIPVAGAFENVPVTR</sequence>
<evidence type="ECO:0008006" key="4">
    <source>
        <dbReference type="Google" id="ProtNLM"/>
    </source>
</evidence>
<protein>
    <recommendedName>
        <fullName evidence="4">DUF11 domain-containing protein</fullName>
    </recommendedName>
</protein>
<evidence type="ECO:0000313" key="3">
    <source>
        <dbReference type="Proteomes" id="UP000276899"/>
    </source>
</evidence>
<name>A0A3S4WIW7_9ACTO</name>